<evidence type="ECO:0000256" key="3">
    <source>
        <dbReference type="ARBA" id="ARBA00008715"/>
    </source>
</evidence>
<evidence type="ECO:0000256" key="2">
    <source>
        <dbReference type="ARBA" id="ARBA00004922"/>
    </source>
</evidence>
<comment type="subcellular location">
    <subcellularLocation>
        <location evidence="1 10">Endoplasmic reticulum membrane</location>
        <topology evidence="1 10">Multi-pass membrane protein</topology>
    </subcellularLocation>
</comment>
<evidence type="ECO:0000256" key="10">
    <source>
        <dbReference type="RuleBase" id="RU363110"/>
    </source>
</evidence>
<dbReference type="Proteomes" id="UP000215902">
    <property type="component" value="Unassembled WGS sequence"/>
</dbReference>
<reference evidence="11 12" key="1">
    <citation type="submission" date="2017-06" db="EMBL/GenBank/DDBJ databases">
        <title>A platform for efficient transgenesis in Macrostomum lignano, a flatworm model organism for stem cell research.</title>
        <authorList>
            <person name="Berezikov E."/>
        </authorList>
    </citation>
    <scope>NUCLEOTIDE SEQUENCE [LARGE SCALE GENOMIC DNA]</scope>
    <source>
        <strain evidence="11">DV1</strain>
        <tissue evidence="11">Whole organism</tissue>
    </source>
</reference>
<keyword evidence="4 10" id="KW-0328">Glycosyltransferase</keyword>
<evidence type="ECO:0000313" key="12">
    <source>
        <dbReference type="Proteomes" id="UP000215902"/>
    </source>
</evidence>
<comment type="caution">
    <text evidence="10">Lacks conserved residue(s) required for the propagation of feature annotation.</text>
</comment>
<dbReference type="PANTHER" id="PTHR12413">
    <property type="entry name" value="DOLICHYL GLYCOSYLTRANSFERASE"/>
    <property type="match status" value="1"/>
</dbReference>
<accession>A0A267FXX6</accession>
<keyword evidence="9 10" id="KW-0472">Membrane</keyword>
<dbReference type="EMBL" id="NIVC01000709">
    <property type="protein sequence ID" value="PAA78064.1"/>
    <property type="molecule type" value="Genomic_DNA"/>
</dbReference>
<dbReference type="STRING" id="282301.A0A267FXX6"/>
<dbReference type="PANTHER" id="PTHR12413:SF2">
    <property type="entry name" value="DOLICHYL PYROPHOSPHATE GLC1MAN9GLCNAC2 ALPHA-1,3-GLUCOSYLTRANSFERASE-RELATED"/>
    <property type="match status" value="1"/>
</dbReference>
<dbReference type="Pfam" id="PF03155">
    <property type="entry name" value="Alg6_Alg8"/>
    <property type="match status" value="1"/>
</dbReference>
<comment type="caution">
    <text evidence="11">The sequence shown here is derived from an EMBL/GenBank/DDBJ whole genome shotgun (WGS) entry which is preliminary data.</text>
</comment>
<evidence type="ECO:0000256" key="1">
    <source>
        <dbReference type="ARBA" id="ARBA00004477"/>
    </source>
</evidence>
<evidence type="ECO:0000256" key="8">
    <source>
        <dbReference type="ARBA" id="ARBA00022989"/>
    </source>
</evidence>
<feature type="transmembrane region" description="Helical" evidence="10">
    <location>
        <begin position="209"/>
        <end position="231"/>
    </location>
</feature>
<evidence type="ECO:0000256" key="9">
    <source>
        <dbReference type="ARBA" id="ARBA00023136"/>
    </source>
</evidence>
<dbReference type="EC" id="2.4.1.-" evidence="10"/>
<dbReference type="GO" id="GO:0006487">
    <property type="term" value="P:protein N-linked glycosylation"/>
    <property type="evidence" value="ECO:0007669"/>
    <property type="project" value="TreeGrafter"/>
</dbReference>
<gene>
    <name evidence="11" type="ORF">BOX15_Mlig000224g1</name>
</gene>
<keyword evidence="12" id="KW-1185">Reference proteome</keyword>
<evidence type="ECO:0000256" key="6">
    <source>
        <dbReference type="ARBA" id="ARBA00022692"/>
    </source>
</evidence>
<name>A0A267FXX6_9PLAT</name>
<dbReference type="InterPro" id="IPR004856">
    <property type="entry name" value="Glyco_trans_ALG6/ALG8"/>
</dbReference>
<keyword evidence="7 10" id="KW-0256">Endoplasmic reticulum</keyword>
<sequence length="538" mass="59060">QWITMAKNASGFHTDVILVATGLTFLKLLFSQLYYSTDFEVHRNWLAITHSLPLSKWYSENTSQWTLDYPPYFAYFEWSLSQLAALVDPGMLNVSNLNYASGATVMFQRVSVIVSDAALVAACLAIVSDVGGAASKSATRGGRGGVGAPALWTALLLLCNFGLLIVDHIHFQYNGMLTGLLIGSLLCIRRGHAKAGALLFAALLNFKHIYLYCAPALFVYLLRHYCIGRFSTGHLAVKLPAIGGSLSVARLASLGGIVLAVLATSLAPFAYHIPQLLSRLFPFKRGLCHAYWAPNFWTLYNCLDKLLEIVGCRLGLLTKQPGVGVMTGGLVEEFEHAVLPSIRPVHTFLLTALFLLPILYRTWSPVSGKPSRTLCIESAVLCAWTAYNFGWHVHEKAILLIIPLLILLMFESEFHARLALLVLPIGHFSLFPLLFTSYECWIKYSLFASYTLATAHAVSLEFPALLSAPSRLLPPCVIGLAPLLLASDWLLPQLLAPRLPFLPLMLTSLYCAVCLAWAYCTLLARFLLPVGAAKQKTG</sequence>
<comment type="pathway">
    <text evidence="2 10">Protein modification; protein glycosylation.</text>
</comment>
<dbReference type="GO" id="GO:0005789">
    <property type="term" value="C:endoplasmic reticulum membrane"/>
    <property type="evidence" value="ECO:0007669"/>
    <property type="project" value="UniProtKB-SubCell"/>
</dbReference>
<feature type="non-terminal residue" evidence="11">
    <location>
        <position position="1"/>
    </location>
</feature>
<comment type="similarity">
    <text evidence="3 10">Belongs to the ALG6/ALG8 glucosyltransferase family.</text>
</comment>
<evidence type="ECO:0000313" key="11">
    <source>
        <dbReference type="EMBL" id="PAA78064.1"/>
    </source>
</evidence>
<keyword evidence="6 10" id="KW-0812">Transmembrane</keyword>
<keyword evidence="5 10" id="KW-0808">Transferase</keyword>
<feature type="transmembrane region" description="Helical" evidence="10">
    <location>
        <begin position="146"/>
        <end position="165"/>
    </location>
</feature>
<dbReference type="GO" id="GO:0042283">
    <property type="term" value="F:dolichyl pyrophosphate Glc1Man9GlcNAc2 alpha-1,3-glucosyltransferase activity"/>
    <property type="evidence" value="ECO:0007669"/>
    <property type="project" value="TreeGrafter"/>
</dbReference>
<evidence type="ECO:0000256" key="5">
    <source>
        <dbReference type="ARBA" id="ARBA00022679"/>
    </source>
</evidence>
<feature type="transmembrane region" description="Helical" evidence="10">
    <location>
        <begin position="504"/>
        <end position="528"/>
    </location>
</feature>
<dbReference type="OrthoDB" id="1689333at2759"/>
<evidence type="ECO:0000256" key="7">
    <source>
        <dbReference type="ARBA" id="ARBA00022824"/>
    </source>
</evidence>
<evidence type="ECO:0000256" key="4">
    <source>
        <dbReference type="ARBA" id="ARBA00022676"/>
    </source>
</evidence>
<protein>
    <recommendedName>
        <fullName evidence="10">Alpha-1,3-glucosyltransferase</fullName>
        <ecNumber evidence="10">2.4.1.-</ecNumber>
    </recommendedName>
</protein>
<keyword evidence="8 10" id="KW-1133">Transmembrane helix</keyword>
<organism evidence="11 12">
    <name type="scientific">Macrostomum lignano</name>
    <dbReference type="NCBI Taxonomy" id="282301"/>
    <lineage>
        <taxon>Eukaryota</taxon>
        <taxon>Metazoa</taxon>
        <taxon>Spiralia</taxon>
        <taxon>Lophotrochozoa</taxon>
        <taxon>Platyhelminthes</taxon>
        <taxon>Rhabditophora</taxon>
        <taxon>Macrostomorpha</taxon>
        <taxon>Macrostomida</taxon>
        <taxon>Macrostomidae</taxon>
        <taxon>Macrostomum</taxon>
    </lineage>
</organism>
<dbReference type="AlphaFoldDB" id="A0A267FXX6"/>
<feature type="transmembrane region" description="Helical" evidence="10">
    <location>
        <begin position="251"/>
        <end position="271"/>
    </location>
</feature>
<proteinExistence type="inferred from homology"/>
<dbReference type="UniPathway" id="UPA00378"/>